<reference evidence="11 12" key="1">
    <citation type="submission" date="2023-09" db="EMBL/GenBank/DDBJ databases">
        <title>Genomes of two closely related lineages of the louse Polyplax serrata with different host specificities.</title>
        <authorList>
            <person name="Martinu J."/>
            <person name="Tarabai H."/>
            <person name="Stefka J."/>
            <person name="Hypsa V."/>
        </authorList>
    </citation>
    <scope>NUCLEOTIDE SEQUENCE [LARGE SCALE GENOMIC DNA]</scope>
    <source>
        <strain evidence="11">98ZLc_SE</strain>
    </source>
</reference>
<keyword evidence="7" id="KW-0539">Nucleus</keyword>
<accession>A0ABR1B4H4</accession>
<comment type="subcellular location">
    <subcellularLocation>
        <location evidence="1">Nucleus</location>
    </subcellularLocation>
</comment>
<dbReference type="EMBL" id="JAWJWF010000003">
    <property type="protein sequence ID" value="KAK6634843.1"/>
    <property type="molecule type" value="Genomic_DNA"/>
</dbReference>
<dbReference type="PANTHER" id="PTHR24404">
    <property type="entry name" value="ZINC FINGER PROTEIN"/>
    <property type="match status" value="1"/>
</dbReference>
<evidence type="ECO:0000259" key="10">
    <source>
        <dbReference type="PROSITE" id="PS50157"/>
    </source>
</evidence>
<dbReference type="PANTHER" id="PTHR24404:SF114">
    <property type="entry name" value="KLUMPFUSS, ISOFORM B-RELATED"/>
    <property type="match status" value="1"/>
</dbReference>
<keyword evidence="2" id="KW-0479">Metal-binding</keyword>
<dbReference type="PROSITE" id="PS50157">
    <property type="entry name" value="ZINC_FINGER_C2H2_2"/>
    <property type="match status" value="4"/>
</dbReference>
<evidence type="ECO:0000256" key="9">
    <source>
        <dbReference type="SAM" id="MobiDB-lite"/>
    </source>
</evidence>
<feature type="domain" description="C2H2-type" evidence="10">
    <location>
        <begin position="119"/>
        <end position="148"/>
    </location>
</feature>
<dbReference type="Pfam" id="PF23561">
    <property type="entry name" value="zf-C2H2_15"/>
    <property type="match status" value="1"/>
</dbReference>
<keyword evidence="3" id="KW-0677">Repeat</keyword>
<proteinExistence type="predicted"/>
<dbReference type="Gene3D" id="3.30.160.60">
    <property type="entry name" value="Classic Zinc Finger"/>
    <property type="match status" value="4"/>
</dbReference>
<evidence type="ECO:0000313" key="12">
    <source>
        <dbReference type="Proteomes" id="UP001359485"/>
    </source>
</evidence>
<evidence type="ECO:0000313" key="11">
    <source>
        <dbReference type="EMBL" id="KAK6634843.1"/>
    </source>
</evidence>
<feature type="region of interest" description="Disordered" evidence="9">
    <location>
        <begin position="168"/>
        <end position="217"/>
    </location>
</feature>
<dbReference type="PROSITE" id="PS00028">
    <property type="entry name" value="ZINC_FINGER_C2H2_1"/>
    <property type="match status" value="3"/>
</dbReference>
<sequence length="217" mass="24934">MAEGLSFEKMERKGEIFMHKSAMQMHARDLHRSEMKPHQCQQCLKSFSSNHQLVQHIRVHTGEKPYKCSYCDRRFKQLSHVQQHTRLHTDNYSSDAVPTLTNWNCNSNVGAENLSERPYKCHLPECGRAFIQLSNLQQHLRNHDAQVERAKNRPFHCNICGKGFATESSLRTHTSKEGNGKEKLGKTPPQSSFTWAKPPQSPSSLLLRVNNEGARKE</sequence>
<feature type="domain" description="C2H2-type" evidence="10">
    <location>
        <begin position="66"/>
        <end position="93"/>
    </location>
</feature>
<evidence type="ECO:0000256" key="8">
    <source>
        <dbReference type="PROSITE-ProRule" id="PRU00042"/>
    </source>
</evidence>
<dbReference type="Proteomes" id="UP001359485">
    <property type="component" value="Unassembled WGS sequence"/>
</dbReference>
<evidence type="ECO:0000256" key="3">
    <source>
        <dbReference type="ARBA" id="ARBA00022737"/>
    </source>
</evidence>
<gene>
    <name evidence="11" type="ORF">RUM44_000090</name>
</gene>
<dbReference type="InterPro" id="IPR036236">
    <property type="entry name" value="Znf_C2H2_sf"/>
</dbReference>
<feature type="compositionally biased region" description="Basic and acidic residues" evidence="9">
    <location>
        <begin position="174"/>
        <end position="185"/>
    </location>
</feature>
<evidence type="ECO:0000256" key="4">
    <source>
        <dbReference type="ARBA" id="ARBA00022771"/>
    </source>
</evidence>
<name>A0ABR1B4H4_POLSC</name>
<feature type="domain" description="C2H2-type" evidence="10">
    <location>
        <begin position="155"/>
        <end position="183"/>
    </location>
</feature>
<organism evidence="11 12">
    <name type="scientific">Polyplax serrata</name>
    <name type="common">Common mouse louse</name>
    <dbReference type="NCBI Taxonomy" id="468196"/>
    <lineage>
        <taxon>Eukaryota</taxon>
        <taxon>Metazoa</taxon>
        <taxon>Ecdysozoa</taxon>
        <taxon>Arthropoda</taxon>
        <taxon>Hexapoda</taxon>
        <taxon>Insecta</taxon>
        <taxon>Pterygota</taxon>
        <taxon>Neoptera</taxon>
        <taxon>Paraneoptera</taxon>
        <taxon>Psocodea</taxon>
        <taxon>Troctomorpha</taxon>
        <taxon>Phthiraptera</taxon>
        <taxon>Anoplura</taxon>
        <taxon>Polyplacidae</taxon>
        <taxon>Polyplax</taxon>
    </lineage>
</organism>
<dbReference type="InterPro" id="IPR056436">
    <property type="entry name" value="Znf-C2H2_ZIC1-5/GLI1-3-like"/>
</dbReference>
<feature type="domain" description="C2H2-type" evidence="10">
    <location>
        <begin position="38"/>
        <end position="65"/>
    </location>
</feature>
<dbReference type="SMART" id="SM00355">
    <property type="entry name" value="ZnF_C2H2"/>
    <property type="match status" value="4"/>
</dbReference>
<keyword evidence="12" id="KW-1185">Reference proteome</keyword>
<keyword evidence="6" id="KW-0238">DNA-binding</keyword>
<dbReference type="InterPro" id="IPR050589">
    <property type="entry name" value="Ikaros_C2H2-ZF"/>
</dbReference>
<dbReference type="Pfam" id="PF00096">
    <property type="entry name" value="zf-C2H2"/>
    <property type="match status" value="3"/>
</dbReference>
<protein>
    <recommendedName>
        <fullName evidence="10">C2H2-type domain-containing protein</fullName>
    </recommendedName>
</protein>
<dbReference type="InterPro" id="IPR013087">
    <property type="entry name" value="Znf_C2H2_type"/>
</dbReference>
<keyword evidence="4 8" id="KW-0863">Zinc-finger</keyword>
<dbReference type="SUPFAM" id="SSF57667">
    <property type="entry name" value="beta-beta-alpha zinc fingers"/>
    <property type="match status" value="2"/>
</dbReference>
<evidence type="ECO:0000256" key="2">
    <source>
        <dbReference type="ARBA" id="ARBA00022723"/>
    </source>
</evidence>
<evidence type="ECO:0000256" key="6">
    <source>
        <dbReference type="ARBA" id="ARBA00023125"/>
    </source>
</evidence>
<comment type="caution">
    <text evidence="11">The sequence shown here is derived from an EMBL/GenBank/DDBJ whole genome shotgun (WGS) entry which is preliminary data.</text>
</comment>
<evidence type="ECO:0000256" key="5">
    <source>
        <dbReference type="ARBA" id="ARBA00022833"/>
    </source>
</evidence>
<evidence type="ECO:0000256" key="1">
    <source>
        <dbReference type="ARBA" id="ARBA00004123"/>
    </source>
</evidence>
<keyword evidence="5" id="KW-0862">Zinc</keyword>
<evidence type="ECO:0000256" key="7">
    <source>
        <dbReference type="ARBA" id="ARBA00023242"/>
    </source>
</evidence>